<dbReference type="Gene3D" id="3.30.160.60">
    <property type="entry name" value="Classic Zinc Finger"/>
    <property type="match status" value="1"/>
</dbReference>
<organism evidence="9 10">
    <name type="scientific">Odocoileus virginianus</name>
    <name type="common">White-tailed deer</name>
    <dbReference type="NCBI Taxonomy" id="9874"/>
    <lineage>
        <taxon>Eukaryota</taxon>
        <taxon>Metazoa</taxon>
        <taxon>Chordata</taxon>
        <taxon>Craniata</taxon>
        <taxon>Vertebrata</taxon>
        <taxon>Euteleostomi</taxon>
        <taxon>Mammalia</taxon>
        <taxon>Eutheria</taxon>
        <taxon>Laurasiatheria</taxon>
        <taxon>Artiodactyla</taxon>
        <taxon>Ruminantia</taxon>
        <taxon>Pecora</taxon>
        <taxon>Cervidae</taxon>
        <taxon>Odocoileinae</taxon>
        <taxon>Odocoileus</taxon>
    </lineage>
</organism>
<evidence type="ECO:0000313" key="9">
    <source>
        <dbReference type="Proteomes" id="UP001652640"/>
    </source>
</evidence>
<dbReference type="InterPro" id="IPR036236">
    <property type="entry name" value="Znf_C2H2_sf"/>
</dbReference>
<evidence type="ECO:0000256" key="3">
    <source>
        <dbReference type="ARBA" id="ARBA00022771"/>
    </source>
</evidence>
<dbReference type="Pfam" id="PF23015">
    <property type="entry name" value="zf-WIZ"/>
    <property type="match status" value="1"/>
</dbReference>
<feature type="compositionally biased region" description="Pro residues" evidence="7">
    <location>
        <begin position="1413"/>
        <end position="1425"/>
    </location>
</feature>
<feature type="compositionally biased region" description="Pro residues" evidence="7">
    <location>
        <begin position="106"/>
        <end position="121"/>
    </location>
</feature>
<feature type="region of interest" description="Disordered" evidence="7">
    <location>
        <begin position="1395"/>
        <end position="1442"/>
    </location>
</feature>
<feature type="domain" description="C2H2-type" evidence="8">
    <location>
        <begin position="825"/>
        <end position="847"/>
    </location>
</feature>
<feature type="region of interest" description="Disordered" evidence="7">
    <location>
        <begin position="101"/>
        <end position="127"/>
    </location>
</feature>
<feature type="region of interest" description="Disordered" evidence="7">
    <location>
        <begin position="55"/>
        <end position="83"/>
    </location>
</feature>
<evidence type="ECO:0000256" key="7">
    <source>
        <dbReference type="SAM" id="MobiDB-lite"/>
    </source>
</evidence>
<feature type="compositionally biased region" description="Pro residues" evidence="7">
    <location>
        <begin position="1678"/>
        <end position="1689"/>
    </location>
</feature>
<dbReference type="SUPFAM" id="SSF57667">
    <property type="entry name" value="beta-beta-alpha zinc fingers"/>
    <property type="match status" value="3"/>
</dbReference>
<keyword evidence="4" id="KW-0862">Zinc</keyword>
<evidence type="ECO:0000256" key="6">
    <source>
        <dbReference type="PROSITE-ProRule" id="PRU00042"/>
    </source>
</evidence>
<dbReference type="Pfam" id="PF00096">
    <property type="entry name" value="zf-C2H2"/>
    <property type="match status" value="1"/>
</dbReference>
<evidence type="ECO:0000313" key="10">
    <source>
        <dbReference type="RefSeq" id="XP_070318754.1"/>
    </source>
</evidence>
<evidence type="ECO:0000256" key="2">
    <source>
        <dbReference type="ARBA" id="ARBA00022723"/>
    </source>
</evidence>
<protein>
    <submittedName>
        <fullName evidence="10">Protein Wiz isoform X3</fullName>
    </submittedName>
</protein>
<sequence length="1763" mass="190640">MDGPLAGGLAAPDRPRGPERLPGPAPREDIEGGAEVAEGEGCIFRSAHYLPVTKEGPRDILDGRGGISDGQPHPGLSEALPRATSATHRISSCCWDGGSLDFQPGSPSPHPLGHYPGPPDGRGPWEHPLIQEAGEDLPSEQRFEDSVIVRTVKPHAELEGSRRFLYHHQGESKVFEKVPRGRPRFDWLQDADEAVPLQDVELDIDLPPQPPPLTSFRTVLVPVDDTTKTLDGPVVGTREHLADLEGLTQPSEWSLPRSASEVATQTWMVNSEASVERLQPLLSSVRTRPYLCEILEEVPEGAVSPDEDEDEEPAVFPCIECSIYFKQKEHLLEHMSQHRRAPGQEPPAELAPLACGECGWAFADPSALERHRQLHQASREKIIEEIQKLKQVPGDAGREARLQCPRCVFGTNSSKAFVQHAKLHMQEPRGPAAQEHFGGGSGAGSPGPDATSLAYQPYGDPSGLSACVFCGFPAPSESLLREHVRLMHAHPHWEEEEEDAEAFEEEGPASRPGTSQDAYTQFSEAADYFGKAEPLLAPTWRENPAGYDPSLAFGPGCQQLGMRDFPLSKPLPHCSSQRLLGRPAFPSPLASTAYSLQASRSKSAVQPQGLPAHLEDQRHPWSEEEDEEEEEELLLASEMDFPPESRVFAPPASPGLIPQPALELKRTFREALQTAGASRAQQQQLCGMVPVVLVAKLGPRVMAAAARAPPRLQPGELGLGGTHPLDFLLLDTPLGGPLGLDPFLDGDPGVALKPEERKCPYCPDRFHNGIGLANHVRGHLNRVGVSYNVRHFISAEEVKAIERRFSFQKKKKKVANFDPGTFSLMRCDFCGAGFDTRAGLSSHARAHLRDFGITNWELTVSPINILQELLATSAAERPPSPLCREAGVPPSGFLTSRRPRLPLTVPFPPTWAEDPGPAYGDGLGSEENAMVAMDLGSPPLPKKSLPVPGPLEQVANRLSSKMAAEVPHGSKQELPDLKAQSLTTCEVCGACFETRKGLSSHARSHLRQLGVAESESSGAPIDLLYELVKQKGLPDTPLGLPPSLTKKSNSPKEIVAGAPRPGLLALAKPLDVPAVNKAIKSPPGFSAKGLAHPPNSPLLKKASLALAGSPTHKNPEEKSPQLSLSPRPASPKAQWPQSEDEGPLNLTSGPEPARDIRCEFCGEFFENRKGLSSHARSHLRQMGVTEWYVNGSPIDTLREILKRRTQSRPGGPPNPSGPSSKALAKVVSSGGPGSSLEARSPADLHLSPLAKKLPPAPGSPLGHSPTASPPTARKMFPGLSSPSLPKKLKPEQMRVEIKREMLPGALHGEPHPSEGPWVAPREDMTPLNLSSRAEPVRDIRCEFCGEFFENRKGLSSHARSHLRQMGVTEWSVNGSPIDTLREILKKKSKPCLIKKEPPAGDLAPALTEDGPPTVAPGPMQGPLPLAPMAGRPGKPGAGPAQIPRELSLAPITGTKHSAPGYLGSVAGKRPLQEDRLLPAEVKAKTYIQTELPFKAKALHEKTSHSSTEACCELCGLYFENRKALASHARAHLRQFGVTEWCVNGSPIETLSEWIKHRPQKAGAYRSYIQSGRPFTKKFRSAGHGRDGDKRPPLGLAPGGLAAVGRSAGGEPGPEAGRAADSGERPLAASPPGAVKAEEHQRQNINKFERRQARPPDASVARGSEEASDLHQKLEEVRQPPPRVRPVPALVPRPPQTSLVKFVGNIYTLKCRFCEVEFQGPLSIQEEWVRHLQRHILEMNFSKADPPPEEPQAPQAQTAAAEAP</sequence>
<dbReference type="PANTHER" id="PTHR24396:SF22">
    <property type="entry name" value="PROTEIN WIZ"/>
    <property type="match status" value="1"/>
</dbReference>
<gene>
    <name evidence="10" type="primary">WIZ</name>
</gene>
<dbReference type="InterPro" id="IPR013087">
    <property type="entry name" value="Znf_C2H2_type"/>
</dbReference>
<dbReference type="InterPro" id="IPR055125">
    <property type="entry name" value="Wiz_C_Znf"/>
</dbReference>
<reference evidence="9" key="1">
    <citation type="journal article" date="2022" name="J. Hered.">
        <title>A De Novo Chromosome-Level Genome Assembly of the White-Tailed Deer, Odocoileus Virginianus.</title>
        <authorList>
            <person name="London E.W."/>
            <person name="Roca A.L."/>
            <person name="Novakofski J.E."/>
            <person name="Mateus-Pinilla N.E."/>
        </authorList>
    </citation>
    <scope>NUCLEOTIDE SEQUENCE [LARGE SCALE GENOMIC DNA]</scope>
</reference>
<feature type="domain" description="C2H2-type" evidence="8">
    <location>
        <begin position="1339"/>
        <end position="1366"/>
    </location>
</feature>
<reference evidence="10" key="2">
    <citation type="submission" date="2025-08" db="UniProtKB">
        <authorList>
            <consortium name="RefSeq"/>
        </authorList>
    </citation>
    <scope>IDENTIFICATION</scope>
    <source>
        <tissue evidence="10">Tongue muscle</tissue>
    </source>
</reference>
<comment type="subcellular location">
    <subcellularLocation>
        <location evidence="1">Nucleus</location>
    </subcellularLocation>
</comment>
<feature type="domain" description="C2H2-type" evidence="8">
    <location>
        <begin position="983"/>
        <end position="1005"/>
    </location>
</feature>
<dbReference type="PROSITE" id="PS00028">
    <property type="entry name" value="ZINC_FINGER_C2H2_1"/>
    <property type="match status" value="8"/>
</dbReference>
<evidence type="ECO:0000256" key="4">
    <source>
        <dbReference type="ARBA" id="ARBA00022833"/>
    </source>
</evidence>
<dbReference type="Proteomes" id="UP001652640">
    <property type="component" value="Chromosome 3"/>
</dbReference>
<feature type="compositionally biased region" description="Low complexity" evidence="7">
    <location>
        <begin position="1592"/>
        <end position="1605"/>
    </location>
</feature>
<feature type="region of interest" description="Disordered" evidence="7">
    <location>
        <begin position="1"/>
        <end position="32"/>
    </location>
</feature>
<feature type="domain" description="C2H2-type" evidence="8">
    <location>
        <begin position="316"/>
        <end position="338"/>
    </location>
</feature>
<dbReference type="RefSeq" id="XP_070318754.1">
    <property type="nucleotide sequence ID" value="XM_070462653.1"/>
</dbReference>
<proteinExistence type="predicted"/>
<feature type="compositionally biased region" description="Low complexity" evidence="7">
    <location>
        <begin position="1426"/>
        <end position="1440"/>
    </location>
</feature>
<dbReference type="PANTHER" id="PTHR24396">
    <property type="entry name" value="ZINC FINGER PROTEIN"/>
    <property type="match status" value="1"/>
</dbReference>
<feature type="region of interest" description="Disordered" evidence="7">
    <location>
        <begin position="1035"/>
        <end position="1056"/>
    </location>
</feature>
<feature type="region of interest" description="Disordered" evidence="7">
    <location>
        <begin position="1741"/>
        <end position="1763"/>
    </location>
</feature>
<feature type="region of interest" description="Disordered" evidence="7">
    <location>
        <begin position="1107"/>
        <end position="1151"/>
    </location>
</feature>
<feature type="compositionally biased region" description="Basic and acidic residues" evidence="7">
    <location>
        <begin position="1662"/>
        <end position="1677"/>
    </location>
</feature>
<accession>A0ABM4HT66</accession>
<feature type="compositionally biased region" description="Basic and acidic residues" evidence="7">
    <location>
        <begin position="1635"/>
        <end position="1653"/>
    </location>
</feature>
<feature type="compositionally biased region" description="Low complexity" evidence="7">
    <location>
        <begin position="1751"/>
        <end position="1763"/>
    </location>
</feature>
<keyword evidence="5" id="KW-0539">Nucleus</keyword>
<keyword evidence="2" id="KW-0479">Metal-binding</keyword>
<keyword evidence="9" id="KW-1185">Reference proteome</keyword>
<dbReference type="InterPro" id="IPR051643">
    <property type="entry name" value="Transcr_Reg_ZincFinger"/>
</dbReference>
<evidence type="ECO:0000256" key="5">
    <source>
        <dbReference type="ARBA" id="ARBA00023242"/>
    </source>
</evidence>
<feature type="domain" description="C2H2-type" evidence="8">
    <location>
        <begin position="353"/>
        <end position="380"/>
    </location>
</feature>
<evidence type="ECO:0000259" key="8">
    <source>
        <dbReference type="PROSITE" id="PS50157"/>
    </source>
</evidence>
<name>A0ABM4HT66_ODOVR</name>
<feature type="region of interest" description="Disordered" evidence="7">
    <location>
        <begin position="430"/>
        <end position="450"/>
    </location>
</feature>
<feature type="region of interest" description="Disordered" evidence="7">
    <location>
        <begin position="1205"/>
        <end position="1286"/>
    </location>
</feature>
<evidence type="ECO:0000256" key="1">
    <source>
        <dbReference type="ARBA" id="ARBA00004123"/>
    </source>
</evidence>
<feature type="domain" description="C2H2-type" evidence="8">
    <location>
        <begin position="1156"/>
        <end position="1183"/>
    </location>
</feature>
<feature type="region of interest" description="Disordered" evidence="7">
    <location>
        <begin position="493"/>
        <end position="516"/>
    </location>
</feature>
<keyword evidence="3 6" id="KW-0863">Zinc-finger</keyword>
<dbReference type="PROSITE" id="PS50157">
    <property type="entry name" value="ZINC_FINGER_C2H2_2"/>
    <property type="match status" value="7"/>
</dbReference>
<dbReference type="SMART" id="SM00355">
    <property type="entry name" value="ZnF_C2H2"/>
    <property type="match status" value="11"/>
</dbReference>
<feature type="region of interest" description="Disordered" evidence="7">
    <location>
        <begin position="1575"/>
        <end position="1689"/>
    </location>
</feature>
<feature type="domain" description="C2H2-type" evidence="8">
    <location>
        <begin position="1509"/>
        <end position="1531"/>
    </location>
</feature>
<feature type="compositionally biased region" description="Basic and acidic residues" evidence="7">
    <location>
        <begin position="613"/>
        <end position="622"/>
    </location>
</feature>
<dbReference type="GeneID" id="110124560"/>
<feature type="compositionally biased region" description="Acidic residues" evidence="7">
    <location>
        <begin position="494"/>
        <end position="507"/>
    </location>
</feature>
<feature type="region of interest" description="Disordered" evidence="7">
    <location>
        <begin position="598"/>
        <end position="629"/>
    </location>
</feature>